<evidence type="ECO:0000313" key="5">
    <source>
        <dbReference type="Proteomes" id="UP000552644"/>
    </source>
</evidence>
<dbReference type="Gene3D" id="3.40.50.150">
    <property type="entry name" value="Vaccinia Virus protein VP39"/>
    <property type="match status" value="1"/>
</dbReference>
<dbReference type="EMBL" id="JACHJP010000007">
    <property type="protein sequence ID" value="MBB4918634.1"/>
    <property type="molecule type" value="Genomic_DNA"/>
</dbReference>
<sequence>MKATYLDPAVGQYLLAHTTRPDDVLDALALETREVAGDRAGMQISPDQGRFLTMIAQLSGAENVVEVGTFTGYSSICLARGLRPGATLTCFDISEEWTAIARRYWEKAGVTGRVTLRLGPAAERLRELPADRPVDLAFVDADKGNYPVYYEILMSRLAPGGLLLVDNTLWKGRVADPTADDAATRGIREFNDLVAADGRVTSLMLPIADGLTMIRKN</sequence>
<evidence type="ECO:0000256" key="1">
    <source>
        <dbReference type="ARBA" id="ARBA00022603"/>
    </source>
</evidence>
<organism evidence="4 5">
    <name type="scientific">Streptosporangium saharense</name>
    <dbReference type="NCBI Taxonomy" id="1706840"/>
    <lineage>
        <taxon>Bacteria</taxon>
        <taxon>Bacillati</taxon>
        <taxon>Actinomycetota</taxon>
        <taxon>Actinomycetes</taxon>
        <taxon>Streptosporangiales</taxon>
        <taxon>Streptosporangiaceae</taxon>
        <taxon>Streptosporangium</taxon>
    </lineage>
</organism>
<dbReference type="CDD" id="cd02440">
    <property type="entry name" value="AdoMet_MTases"/>
    <property type="match status" value="1"/>
</dbReference>
<dbReference type="InterPro" id="IPR002935">
    <property type="entry name" value="SAM_O-MeTrfase"/>
</dbReference>
<keyword evidence="2 4" id="KW-0808">Transferase</keyword>
<dbReference type="PANTHER" id="PTHR10509">
    <property type="entry name" value="O-METHYLTRANSFERASE-RELATED"/>
    <property type="match status" value="1"/>
</dbReference>
<dbReference type="SUPFAM" id="SSF53335">
    <property type="entry name" value="S-adenosyl-L-methionine-dependent methyltransferases"/>
    <property type="match status" value="1"/>
</dbReference>
<evidence type="ECO:0000256" key="3">
    <source>
        <dbReference type="ARBA" id="ARBA00022691"/>
    </source>
</evidence>
<protein>
    <submittedName>
        <fullName evidence="4">Caffeoyl-CoA O-methyltransferase</fullName>
        <ecNumber evidence="4">2.1.1.104</ecNumber>
    </submittedName>
</protein>
<accession>A0A7W7QSB5</accession>
<reference evidence="4 5" key="1">
    <citation type="submission" date="2020-08" db="EMBL/GenBank/DDBJ databases">
        <title>Genomic Encyclopedia of Type Strains, Phase III (KMG-III): the genomes of soil and plant-associated and newly described type strains.</title>
        <authorList>
            <person name="Whitman W."/>
        </authorList>
    </citation>
    <scope>NUCLEOTIDE SEQUENCE [LARGE SCALE GENOMIC DNA]</scope>
    <source>
        <strain evidence="4 5">CECT 8840</strain>
    </source>
</reference>
<dbReference type="InterPro" id="IPR029063">
    <property type="entry name" value="SAM-dependent_MTases_sf"/>
</dbReference>
<proteinExistence type="predicted"/>
<dbReference type="Pfam" id="PF01596">
    <property type="entry name" value="Methyltransf_3"/>
    <property type="match status" value="1"/>
</dbReference>
<dbReference type="AlphaFoldDB" id="A0A7W7QSB5"/>
<dbReference type="PROSITE" id="PS51682">
    <property type="entry name" value="SAM_OMT_I"/>
    <property type="match status" value="1"/>
</dbReference>
<gene>
    <name evidence="4" type="ORF">FHS44_005764</name>
</gene>
<keyword evidence="3" id="KW-0949">S-adenosyl-L-methionine</keyword>
<name>A0A7W7QSB5_9ACTN</name>
<dbReference type="Proteomes" id="UP000552644">
    <property type="component" value="Unassembled WGS sequence"/>
</dbReference>
<dbReference type="InterPro" id="IPR050362">
    <property type="entry name" value="Cation-dep_OMT"/>
</dbReference>
<dbReference type="GO" id="GO:0032259">
    <property type="term" value="P:methylation"/>
    <property type="evidence" value="ECO:0007669"/>
    <property type="project" value="UniProtKB-KW"/>
</dbReference>
<comment type="caution">
    <text evidence="4">The sequence shown here is derived from an EMBL/GenBank/DDBJ whole genome shotgun (WGS) entry which is preliminary data.</text>
</comment>
<dbReference type="PANTHER" id="PTHR10509:SF14">
    <property type="entry name" value="CAFFEOYL-COA O-METHYLTRANSFERASE 3-RELATED"/>
    <property type="match status" value="1"/>
</dbReference>
<dbReference type="EC" id="2.1.1.104" evidence="4"/>
<dbReference type="GO" id="GO:0042409">
    <property type="term" value="F:caffeoyl-CoA O-methyltransferase activity"/>
    <property type="evidence" value="ECO:0007669"/>
    <property type="project" value="UniProtKB-EC"/>
</dbReference>
<keyword evidence="1 4" id="KW-0489">Methyltransferase</keyword>
<keyword evidence="5" id="KW-1185">Reference proteome</keyword>
<evidence type="ECO:0000256" key="2">
    <source>
        <dbReference type="ARBA" id="ARBA00022679"/>
    </source>
</evidence>
<evidence type="ECO:0000313" key="4">
    <source>
        <dbReference type="EMBL" id="MBB4918634.1"/>
    </source>
</evidence>
<dbReference type="RefSeq" id="WP_184720084.1">
    <property type="nucleotide sequence ID" value="NZ_JACHJP010000007.1"/>
</dbReference>